<dbReference type="InterPro" id="IPR018060">
    <property type="entry name" value="HTH_AraC"/>
</dbReference>
<keyword evidence="4" id="KW-0472">Membrane</keyword>
<keyword evidence="4" id="KW-1133">Transmembrane helix</keyword>
<evidence type="ECO:0000313" key="7">
    <source>
        <dbReference type="Proteomes" id="UP000246635"/>
    </source>
</evidence>
<proteinExistence type="predicted"/>
<reference evidence="6 7" key="1">
    <citation type="submission" date="2018-05" db="EMBL/GenBank/DDBJ databases">
        <title>Genomic Encyclopedia of Type Strains, Phase III (KMG-III): the genomes of soil and plant-associated and newly described type strains.</title>
        <authorList>
            <person name="Whitman W."/>
        </authorList>
    </citation>
    <scope>NUCLEOTIDE SEQUENCE [LARGE SCALE GENOMIC DNA]</scope>
    <source>
        <strain evidence="6 7">CECT 5696</strain>
    </source>
</reference>
<dbReference type="SUPFAM" id="SSF46689">
    <property type="entry name" value="Homeodomain-like"/>
    <property type="match status" value="2"/>
</dbReference>
<dbReference type="InterPro" id="IPR009057">
    <property type="entry name" value="Homeodomain-like_sf"/>
</dbReference>
<dbReference type="Pfam" id="PF12833">
    <property type="entry name" value="HTH_18"/>
    <property type="match status" value="1"/>
</dbReference>
<dbReference type="PANTHER" id="PTHR43280">
    <property type="entry name" value="ARAC-FAMILY TRANSCRIPTIONAL REGULATOR"/>
    <property type="match status" value="1"/>
</dbReference>
<dbReference type="PROSITE" id="PS00041">
    <property type="entry name" value="HTH_ARAC_FAMILY_1"/>
    <property type="match status" value="1"/>
</dbReference>
<dbReference type="RefSeq" id="WP_245946928.1">
    <property type="nucleotide sequence ID" value="NZ_CP054613.1"/>
</dbReference>
<feature type="domain" description="HTH araC/xylS-type" evidence="5">
    <location>
        <begin position="676"/>
        <end position="773"/>
    </location>
</feature>
<keyword evidence="3" id="KW-0804">Transcription</keyword>
<protein>
    <submittedName>
        <fullName evidence="6">AraC family transcriptional regulator</fullName>
    </submittedName>
</protein>
<keyword evidence="2" id="KW-0238">DNA-binding</keyword>
<dbReference type="Gene3D" id="1.10.10.60">
    <property type="entry name" value="Homeodomain-like"/>
    <property type="match status" value="2"/>
</dbReference>
<dbReference type="Pfam" id="PF17853">
    <property type="entry name" value="GGDEF_2"/>
    <property type="match status" value="1"/>
</dbReference>
<organism evidence="6 7">
    <name type="scientific">Paenibacillus cellulosilyticus</name>
    <dbReference type="NCBI Taxonomy" id="375489"/>
    <lineage>
        <taxon>Bacteria</taxon>
        <taxon>Bacillati</taxon>
        <taxon>Bacillota</taxon>
        <taxon>Bacilli</taxon>
        <taxon>Bacillales</taxon>
        <taxon>Paenibacillaceae</taxon>
        <taxon>Paenibacillus</taxon>
    </lineage>
</organism>
<dbReference type="InterPro" id="IPR041522">
    <property type="entry name" value="CdaR_GGDEF"/>
</dbReference>
<evidence type="ECO:0000313" key="6">
    <source>
        <dbReference type="EMBL" id="PWV90546.1"/>
    </source>
</evidence>
<dbReference type="InterPro" id="IPR018062">
    <property type="entry name" value="HTH_AraC-typ_CS"/>
</dbReference>
<dbReference type="PROSITE" id="PS01124">
    <property type="entry name" value="HTH_ARAC_FAMILY_2"/>
    <property type="match status" value="1"/>
</dbReference>
<gene>
    <name evidence="6" type="ORF">DFQ01_14320</name>
</gene>
<evidence type="ECO:0000259" key="5">
    <source>
        <dbReference type="PROSITE" id="PS01124"/>
    </source>
</evidence>
<dbReference type="SMART" id="SM00342">
    <property type="entry name" value="HTH_ARAC"/>
    <property type="match status" value="1"/>
</dbReference>
<keyword evidence="1" id="KW-0805">Transcription regulation</keyword>
<dbReference type="PANTHER" id="PTHR43280:SF28">
    <property type="entry name" value="HTH-TYPE TRANSCRIPTIONAL ACTIVATOR RHAS"/>
    <property type="match status" value="1"/>
</dbReference>
<comment type="caution">
    <text evidence="6">The sequence shown here is derived from an EMBL/GenBank/DDBJ whole genome shotgun (WGS) entry which is preliminary data.</text>
</comment>
<keyword evidence="4" id="KW-0812">Transmembrane</keyword>
<sequence length="777" mass="88858">MGNSLKAWLHNRKGRQMGGKRRFYRKSLIVLLLVSGIPGLITGALVYWMAGGRLESELLSMHNEQIQHRAQNVDDQLSNLELMLSHWAFDTKFNYTLRDTDFVKDFIRSRDITNTLLVMQGSNTMIEKVELYVDGTQPVLFDPEFSEASTMSGIYQGLLQSDRQTYWTQWAFDAAHPDDKELTLVHHVPGGQSTPVGMLLLRLDREKVGELLRTMMPYNDGETFLLKDTGELYGSIGNEPQSDFVNALTEVVNKRGTGEGSFFFDWSGKTYTVTYGHFSRIQDEWSYVSASPITTITAPVMFISKLILIVSGSALLLAAALAWLASRSIYSPIDRLVQLLTAGKPMPEEQEDEFALIERQWQHLSSESRELHTRWAEQLPHVKESFLHQLLQGYLYAYSEQELQKRMERYKWEVRDRTYLVLYVQLTGIANMDGKFRYGDEGLVTFATVNVIEELASRRYEQSSVVNFHDLSAALLLVVPSEEPYEDSVRAYCEELTDAVNRMLQMQVTIAISRPTHRIADIPMAFENAKQAAGYRSVESGNGIVDIEALDDRGEEGPEFTYPFTVEREFVQALRTGQEDEANRLLGEFIRALAVKGAKEFDVQQGMLHLLGSVQHAIMVSGIYPGRLFKGANLYELLSQTREPERLSDLFLDKVIVPFLKELGERSHSQTKRMIEGAMLFLQQHYMRDVSLDSCADHIGTNPFYLSKMFKQVTGKNFIDYLTELRLERAKELLRESELKINCVAEQVGYQHSYFNRIFKKTEGITPSRYREMSRSS</sequence>
<evidence type="ECO:0000256" key="1">
    <source>
        <dbReference type="ARBA" id="ARBA00023015"/>
    </source>
</evidence>
<dbReference type="AlphaFoldDB" id="A0A2V2YE34"/>
<dbReference type="EMBL" id="QGTQ01000043">
    <property type="protein sequence ID" value="PWV90546.1"/>
    <property type="molecule type" value="Genomic_DNA"/>
</dbReference>
<evidence type="ECO:0000256" key="3">
    <source>
        <dbReference type="ARBA" id="ARBA00023163"/>
    </source>
</evidence>
<dbReference type="GO" id="GO:0003700">
    <property type="term" value="F:DNA-binding transcription factor activity"/>
    <property type="evidence" value="ECO:0007669"/>
    <property type="project" value="InterPro"/>
</dbReference>
<keyword evidence="7" id="KW-1185">Reference proteome</keyword>
<accession>A0A2V2YE34</accession>
<feature type="transmembrane region" description="Helical" evidence="4">
    <location>
        <begin position="28"/>
        <end position="50"/>
    </location>
</feature>
<evidence type="ECO:0000256" key="4">
    <source>
        <dbReference type="SAM" id="Phobius"/>
    </source>
</evidence>
<dbReference type="Proteomes" id="UP000246635">
    <property type="component" value="Unassembled WGS sequence"/>
</dbReference>
<evidence type="ECO:0000256" key="2">
    <source>
        <dbReference type="ARBA" id="ARBA00023125"/>
    </source>
</evidence>
<name>A0A2V2YE34_9BACL</name>
<dbReference type="GO" id="GO:0043565">
    <property type="term" value="F:sequence-specific DNA binding"/>
    <property type="evidence" value="ECO:0007669"/>
    <property type="project" value="InterPro"/>
</dbReference>